<dbReference type="PANTHER" id="PTHR41878:SF1">
    <property type="entry name" value="TNPR PROTEIN"/>
    <property type="match status" value="1"/>
</dbReference>
<dbReference type="eggNOG" id="ENOG502SF7G">
    <property type="taxonomic scope" value="Eukaryota"/>
</dbReference>
<dbReference type="HOGENOM" id="CLU_918590_0_0_1"/>
<gene>
    <name evidence="7" type="ORF">UCREL1_2254</name>
</gene>
<evidence type="ECO:0000256" key="2">
    <source>
        <dbReference type="ARBA" id="ARBA00022771"/>
    </source>
</evidence>
<evidence type="ECO:0000313" key="7">
    <source>
        <dbReference type="EMBL" id="EMR70712.1"/>
    </source>
</evidence>
<dbReference type="Gene3D" id="6.10.140.2220">
    <property type="match status" value="1"/>
</dbReference>
<proteinExistence type="predicted"/>
<dbReference type="Proteomes" id="UP000012174">
    <property type="component" value="Unassembled WGS sequence"/>
</dbReference>
<dbReference type="EMBL" id="KB705796">
    <property type="protein sequence ID" value="EMR70712.1"/>
    <property type="molecule type" value="Genomic_DNA"/>
</dbReference>
<feature type="compositionally biased region" description="Low complexity" evidence="5">
    <location>
        <begin position="16"/>
        <end position="33"/>
    </location>
</feature>
<dbReference type="GO" id="GO:0008270">
    <property type="term" value="F:zinc ion binding"/>
    <property type="evidence" value="ECO:0007669"/>
    <property type="project" value="UniProtKB-KW"/>
</dbReference>
<dbReference type="PROSITE" id="PS50865">
    <property type="entry name" value="ZF_MYND_2"/>
    <property type="match status" value="1"/>
</dbReference>
<dbReference type="InterPro" id="IPR012912">
    <property type="entry name" value="Plasmid_pRiA4b_Orf3-like"/>
</dbReference>
<dbReference type="SUPFAM" id="SSF144232">
    <property type="entry name" value="HIT/MYND zinc finger-like"/>
    <property type="match status" value="1"/>
</dbReference>
<evidence type="ECO:0000256" key="3">
    <source>
        <dbReference type="ARBA" id="ARBA00022833"/>
    </source>
</evidence>
<name>M7T2E3_EUTLA</name>
<evidence type="ECO:0000313" key="8">
    <source>
        <dbReference type="Proteomes" id="UP000012174"/>
    </source>
</evidence>
<keyword evidence="3" id="KW-0862">Zinc</keyword>
<feature type="compositionally biased region" description="Polar residues" evidence="5">
    <location>
        <begin position="1"/>
        <end position="10"/>
    </location>
</feature>
<keyword evidence="2 4" id="KW-0863">Zinc-finger</keyword>
<dbReference type="Pfam" id="PF07929">
    <property type="entry name" value="PRiA4_ORF3"/>
    <property type="match status" value="1"/>
</dbReference>
<dbReference type="Gene3D" id="3.10.290.30">
    <property type="entry name" value="MM3350-like"/>
    <property type="match status" value="1"/>
</dbReference>
<dbReference type="KEGG" id="ela:UCREL1_2254"/>
<accession>M7T2E3</accession>
<feature type="region of interest" description="Disordered" evidence="5">
    <location>
        <begin position="1"/>
        <end position="36"/>
    </location>
</feature>
<dbReference type="Pfam" id="PF01753">
    <property type="entry name" value="zf-MYND"/>
    <property type="match status" value="1"/>
</dbReference>
<dbReference type="InterPro" id="IPR002893">
    <property type="entry name" value="Znf_MYND"/>
</dbReference>
<dbReference type="PANTHER" id="PTHR41878">
    <property type="entry name" value="LEXA REPRESSOR-RELATED"/>
    <property type="match status" value="1"/>
</dbReference>
<dbReference type="OrthoDB" id="245563at2759"/>
<evidence type="ECO:0000256" key="4">
    <source>
        <dbReference type="PROSITE-ProRule" id="PRU00134"/>
    </source>
</evidence>
<evidence type="ECO:0000259" key="6">
    <source>
        <dbReference type="PROSITE" id="PS50865"/>
    </source>
</evidence>
<feature type="domain" description="MYND-type" evidence="6">
    <location>
        <begin position="7"/>
        <end position="63"/>
    </location>
</feature>
<keyword evidence="1" id="KW-0479">Metal-binding</keyword>
<keyword evidence="8" id="KW-1185">Reference proteome</keyword>
<reference evidence="8" key="1">
    <citation type="journal article" date="2013" name="Genome Announc.">
        <title>Draft genome sequence of the grapevine dieback fungus Eutypa lata UCR-EL1.</title>
        <authorList>
            <person name="Blanco-Ulate B."/>
            <person name="Rolshausen P.E."/>
            <person name="Cantu D."/>
        </authorList>
    </citation>
    <scope>NUCLEOTIDE SEQUENCE [LARGE SCALE GENOMIC DNA]</scope>
    <source>
        <strain evidence="8">UCR-EL1</strain>
    </source>
</reference>
<evidence type="ECO:0000256" key="5">
    <source>
        <dbReference type="SAM" id="MobiDB-lite"/>
    </source>
</evidence>
<dbReference type="OMA" id="SECTFHI"/>
<organism evidence="7 8">
    <name type="scientific">Eutypa lata (strain UCR-EL1)</name>
    <name type="common">Grapevine dieback disease fungus</name>
    <name type="synonym">Eutypa armeniacae</name>
    <dbReference type="NCBI Taxonomy" id="1287681"/>
    <lineage>
        <taxon>Eukaryota</taxon>
        <taxon>Fungi</taxon>
        <taxon>Dikarya</taxon>
        <taxon>Ascomycota</taxon>
        <taxon>Pezizomycotina</taxon>
        <taxon>Sordariomycetes</taxon>
        <taxon>Xylariomycetidae</taxon>
        <taxon>Xylariales</taxon>
        <taxon>Diatrypaceae</taxon>
        <taxon>Eutypa</taxon>
    </lineage>
</organism>
<dbReference type="SUPFAM" id="SSF159941">
    <property type="entry name" value="MM3350-like"/>
    <property type="match status" value="2"/>
</dbReference>
<protein>
    <submittedName>
        <fullName evidence="7">Putative plasmid p 4b orf-3 family protein</fullName>
    </submittedName>
</protein>
<dbReference type="InterPro" id="IPR024047">
    <property type="entry name" value="MM3350-like_sf"/>
</dbReference>
<sequence length="358" mass="40192">MSSPANSQKCGNPKCTAATGTAADSASPSSSSSPLQRCSRCQKASYCSRDCQAAAWPQHKRSCKRPNYIIKFHVCPGDVTDPPVTRTLSCPADALFYHLHMALQVAFQWSTTHSFDFAVANPDYVLGGNDGRDYGSILEHINRLNPNRGPDPNDPQEYLARVVDPVEQTMFSGVDRMHEGARRHLNTVEKKADKYKLYQLLDDPKYQGKISPNQLIIGQRKQIIYTYDFGDNWEHHMTITGRAEAKHQFVCLDGSGHYIAEDAGGTRGWQELKAAYRTTSPNKEQREKREWFEKFASNSDPAGLGGDRAAKWDRDQINRDLSNFIERFERMADLNEERMAEMMNGPMAGMFPGATGGR</sequence>
<dbReference type="AlphaFoldDB" id="M7T2E3"/>
<evidence type="ECO:0000256" key="1">
    <source>
        <dbReference type="ARBA" id="ARBA00022723"/>
    </source>
</evidence>
<dbReference type="STRING" id="1287681.M7T2E3"/>